<dbReference type="InterPro" id="IPR001878">
    <property type="entry name" value="Znf_CCHC"/>
</dbReference>
<name>A0A5C6MMI4_9TELE</name>
<protein>
    <recommendedName>
        <fullName evidence="2">CCHC-type domain-containing protein</fullName>
    </recommendedName>
</protein>
<dbReference type="AlphaFoldDB" id="A0A5C6MMI4"/>
<dbReference type="PANTHER" id="PTHR34488">
    <property type="entry name" value="SI:CH211-245H14.1-RELATED"/>
    <property type="match status" value="1"/>
</dbReference>
<gene>
    <name evidence="3" type="ORF">D4764_0116410</name>
</gene>
<dbReference type="PROSITE" id="PS50158">
    <property type="entry name" value="ZF_CCHC"/>
    <property type="match status" value="1"/>
</dbReference>
<evidence type="ECO:0000313" key="4">
    <source>
        <dbReference type="Proteomes" id="UP000324091"/>
    </source>
</evidence>
<keyword evidence="1" id="KW-0862">Zinc</keyword>
<keyword evidence="1" id="KW-0479">Metal-binding</keyword>
<evidence type="ECO:0000259" key="2">
    <source>
        <dbReference type="PROSITE" id="PS50158"/>
    </source>
</evidence>
<dbReference type="GO" id="GO:0003676">
    <property type="term" value="F:nucleic acid binding"/>
    <property type="evidence" value="ECO:0007669"/>
    <property type="project" value="InterPro"/>
</dbReference>
<dbReference type="Proteomes" id="UP000324091">
    <property type="component" value="Unassembled WGS sequence"/>
</dbReference>
<organism evidence="3 4">
    <name type="scientific">Takifugu flavidus</name>
    <name type="common">sansaifugu</name>
    <dbReference type="NCBI Taxonomy" id="433684"/>
    <lineage>
        <taxon>Eukaryota</taxon>
        <taxon>Metazoa</taxon>
        <taxon>Chordata</taxon>
        <taxon>Craniata</taxon>
        <taxon>Vertebrata</taxon>
        <taxon>Euteleostomi</taxon>
        <taxon>Actinopterygii</taxon>
        <taxon>Neopterygii</taxon>
        <taxon>Teleostei</taxon>
        <taxon>Neoteleostei</taxon>
        <taxon>Acanthomorphata</taxon>
        <taxon>Eupercaria</taxon>
        <taxon>Tetraodontiformes</taxon>
        <taxon>Tetradontoidea</taxon>
        <taxon>Tetraodontidae</taxon>
        <taxon>Takifugu</taxon>
    </lineage>
</organism>
<proteinExistence type="predicted"/>
<feature type="domain" description="CCHC-type" evidence="2">
    <location>
        <begin position="1004"/>
        <end position="1018"/>
    </location>
</feature>
<evidence type="ECO:0000313" key="3">
    <source>
        <dbReference type="EMBL" id="TWW54630.1"/>
    </source>
</evidence>
<keyword evidence="4" id="KW-1185">Reference proteome</keyword>
<reference evidence="3 4" key="1">
    <citation type="submission" date="2019-04" db="EMBL/GenBank/DDBJ databases">
        <title>Chromosome genome assembly for Takifugu flavidus.</title>
        <authorList>
            <person name="Xiao S."/>
        </authorList>
    </citation>
    <scope>NUCLEOTIDE SEQUENCE [LARGE SCALE GENOMIC DNA]</scope>
    <source>
        <strain evidence="3">HTHZ2018</strain>
        <tissue evidence="3">Muscle</tissue>
    </source>
</reference>
<dbReference type="EMBL" id="RHFK02000159">
    <property type="protein sequence ID" value="TWW54630.1"/>
    <property type="molecule type" value="Genomic_DNA"/>
</dbReference>
<dbReference type="SMART" id="SM00343">
    <property type="entry name" value="ZnF_C2HC"/>
    <property type="match status" value="1"/>
</dbReference>
<accession>A0A5C6MMI4</accession>
<dbReference type="Gene3D" id="4.10.60.10">
    <property type="entry name" value="Zinc finger, CCHC-type"/>
    <property type="match status" value="1"/>
</dbReference>
<dbReference type="PANTHER" id="PTHR34488:SF1">
    <property type="entry name" value="SI:CH211-245H14.1-RELATED"/>
    <property type="match status" value="1"/>
</dbReference>
<dbReference type="InterPro" id="IPR036875">
    <property type="entry name" value="Znf_CCHC_sf"/>
</dbReference>
<dbReference type="SUPFAM" id="SSF57756">
    <property type="entry name" value="Retrovirus zinc finger-like domains"/>
    <property type="match status" value="1"/>
</dbReference>
<keyword evidence="1" id="KW-0863">Zinc-finger</keyword>
<evidence type="ECO:0000256" key="1">
    <source>
        <dbReference type="PROSITE-ProRule" id="PRU00047"/>
    </source>
</evidence>
<dbReference type="GO" id="GO:0008270">
    <property type="term" value="F:zinc ion binding"/>
    <property type="evidence" value="ECO:0007669"/>
    <property type="project" value="UniProtKB-KW"/>
</dbReference>
<sequence length="1120" mass="128132">MENLVKSRIKTDIDEALEGLPDNKAVILVVMHHTFDPDLVIVESRLQELPRNVRLTVDSLYHQGRILRCNHNDIAWNQIQKTFNIPIPEPSSTKAVVDFKSQIKTDIDEALEGLPGSNLSVNIKKAVILVVMHHTFDPDLVIVESRLQELPRNVRLTVDSLFYQGRLLRCNRNDIAWNQIQKSLDIPIPETAVQFLLYSAELSKVSSHEDPLLLVQKGLQGLHLSPMLCCWVRYRIKTDIDEALEGLPDNKAVILVVMHHTFDPDLVIVESRLQELPRNVRLTVDSLFYQGRLLRCNRNDIAWNQIQKSLDIPIPEPSWRMRPFNFKSQIKTDIDEALEGLPESRLQELPRNVRLTVDSLFYQGRLLRCNRNDIAWNQIQKSLDIPIPETAVQFLLYSAELSKVSSNEDPLLLVQKGLQGLHLSPMLCCLVRYRIKTEIEEALEGLPDNKAVILVVMHHTFDPDLVIVESRLQELPRNVRLTVDSLFHQGRLLRCNRNNIAWNQIKKTFNIPIPEPSWTKAVVDFKSQIKTDIDEALEGLPDNKAVILVVMHHTFDPDLVIVESRLQELPRNVRLTVDSLFYQGRLLGCNRNDIAWDQIQKSLNIPIPEPSRRMRPFNFKSQIKTDIDEALEGLPDNKAVILVVMHHTFDPDLVIVESRLQELPRNVRLTVDSLFYQGRLLGCNRNDIAWDQIQKSLNIPIPEPSRRMRPFNFRYRIKTEIDEALEGLPDNKAVILVVMHHTFDPDLVIVESRLQELPRNVRLTVDSLFYQGRLLGCNRNDIAWNQIKKTFNIPIPEPSWTKAVVDSSGTKFFVYVASETKNAHMEWVSKMKRVGHTEVNIQEDADYNLVFCPVKSRIKTDIDEALEGLPDNKAVILVVMHHTFDPDLVIVESRLQELPRNVRLTVDSLFYQGRLLRCNRNDIAWNQIQKSLNIPIPEKTILHEPDEGEDGAEEDAEKNEEAYAELIQLLDDKSFSCDDDAADDDEDGVMRVRGRSGGDVRLTCYSCGQKGHKAIECPAAGQRSVQRQWCSFCKSSTHKEVGQVDGDPVSRPQKRGLMVDTGATSHIVTDVTKFKDFENFKPQKHILELADGVRTSGVALKRGAAKVRLIDGEDVQWTRC</sequence>
<dbReference type="Pfam" id="PF00098">
    <property type="entry name" value="zf-CCHC"/>
    <property type="match status" value="1"/>
</dbReference>
<comment type="caution">
    <text evidence="3">The sequence shown here is derived from an EMBL/GenBank/DDBJ whole genome shotgun (WGS) entry which is preliminary data.</text>
</comment>